<evidence type="ECO:0000313" key="12">
    <source>
        <dbReference type="Proteomes" id="UP000588068"/>
    </source>
</evidence>
<dbReference type="GO" id="GO:0044780">
    <property type="term" value="P:bacterial-type flagellum assembly"/>
    <property type="evidence" value="ECO:0007669"/>
    <property type="project" value="InterPro"/>
</dbReference>
<reference evidence="11 12" key="1">
    <citation type="submission" date="2020-08" db="EMBL/GenBank/DDBJ databases">
        <title>Genomic Encyclopedia of Type Strains, Phase IV (KMG-IV): sequencing the most valuable type-strain genomes for metagenomic binning, comparative biology and taxonomic classification.</title>
        <authorList>
            <person name="Goeker M."/>
        </authorList>
    </citation>
    <scope>NUCLEOTIDE SEQUENCE [LARGE SCALE GENOMIC DNA]</scope>
    <source>
        <strain evidence="11 12">DSM 26723</strain>
    </source>
</reference>
<evidence type="ECO:0000259" key="9">
    <source>
        <dbReference type="Pfam" id="PF21158"/>
    </source>
</evidence>
<dbReference type="GO" id="GO:0005198">
    <property type="term" value="F:structural molecule activity"/>
    <property type="evidence" value="ECO:0007669"/>
    <property type="project" value="InterPro"/>
</dbReference>
<gene>
    <name evidence="11" type="ORF">HNQ60_003085</name>
</gene>
<dbReference type="PANTHER" id="PTHR30033:SF1">
    <property type="entry name" value="FLAGELLAR HOOK-ASSOCIATED PROTEIN 1"/>
    <property type="match status" value="1"/>
</dbReference>
<accession>A0A841HNK8</accession>
<dbReference type="Pfam" id="PF06429">
    <property type="entry name" value="Flg_bbr_C"/>
    <property type="match status" value="1"/>
</dbReference>
<dbReference type="Pfam" id="PF00460">
    <property type="entry name" value="Flg_bb_rod"/>
    <property type="match status" value="1"/>
</dbReference>
<dbReference type="InterPro" id="IPR049119">
    <property type="entry name" value="FlgK_D2-like"/>
</dbReference>
<keyword evidence="5" id="KW-0964">Secreted</keyword>
<dbReference type="EMBL" id="JACHHZ010000003">
    <property type="protein sequence ID" value="MBB6094204.1"/>
    <property type="molecule type" value="Genomic_DNA"/>
</dbReference>
<keyword evidence="11" id="KW-0966">Cell projection</keyword>
<dbReference type="AlphaFoldDB" id="A0A841HNK8"/>
<evidence type="ECO:0000313" key="11">
    <source>
        <dbReference type="EMBL" id="MBB6094204.1"/>
    </source>
</evidence>
<feature type="domain" description="Flagellar hook-associated protein 1 D2-like" evidence="9">
    <location>
        <begin position="334"/>
        <end position="416"/>
    </location>
</feature>
<dbReference type="GO" id="GO:0009424">
    <property type="term" value="C:bacterial-type flagellum hook"/>
    <property type="evidence" value="ECO:0007669"/>
    <property type="project" value="InterPro"/>
</dbReference>
<evidence type="ECO:0000259" key="10">
    <source>
        <dbReference type="Pfam" id="PF22638"/>
    </source>
</evidence>
<dbReference type="InterPro" id="IPR002371">
    <property type="entry name" value="FlgK"/>
</dbReference>
<feature type="domain" description="Flagellar hook-associated protein FlgK helical" evidence="10">
    <location>
        <begin position="93"/>
        <end position="325"/>
    </location>
</feature>
<comment type="subcellular location">
    <subcellularLocation>
        <location evidence="1">Bacterial flagellum</location>
    </subcellularLocation>
    <subcellularLocation>
        <location evidence="2">Secreted</location>
    </subcellularLocation>
</comment>
<keyword evidence="6" id="KW-0975">Bacterial flagellum</keyword>
<evidence type="ECO:0000259" key="7">
    <source>
        <dbReference type="Pfam" id="PF00460"/>
    </source>
</evidence>
<evidence type="ECO:0000256" key="4">
    <source>
        <dbReference type="ARBA" id="ARBA00016244"/>
    </source>
</evidence>
<dbReference type="InterPro" id="IPR053927">
    <property type="entry name" value="FlgK_helical"/>
</dbReference>
<evidence type="ECO:0000256" key="3">
    <source>
        <dbReference type="ARBA" id="ARBA00009677"/>
    </source>
</evidence>
<evidence type="ECO:0000256" key="6">
    <source>
        <dbReference type="ARBA" id="ARBA00023143"/>
    </source>
</evidence>
<comment type="caution">
    <text evidence="11">The sequence shown here is derived from an EMBL/GenBank/DDBJ whole genome shotgun (WGS) entry which is preliminary data.</text>
</comment>
<evidence type="ECO:0000256" key="2">
    <source>
        <dbReference type="ARBA" id="ARBA00004613"/>
    </source>
</evidence>
<sequence>MADLLSTSVSGLMAFQRALDTTSHNITNANTIGYSRQVAEFMTRNPQQAGNGWIGNGVDVSTIKRQYDDFLAGQSRTASSSYNQFNTYATQAGRVSNLLGNTSTGLTASLQKFINAFQAVADTPTSTPARQTLLSEANTLMQRLQSYDESLRGFDSQVNAQIATEADSITSIARSLAKLNQDIVGAYGRSGQPPNDLLDQRDRLIDELSTHVNVNVVAQNDGALNVFIGNGQPLVVGQTAGQVVATQDAFDPTRSTLSFRTATSTIDITKSLSGGTLGGMLEFRSQMLDPARNSLGRLAAGLTEIVNEQHNAGMDLNGQLGGDFFEVGGARVMSASTNGGTGSVSATRIDGAAGSLTTSDYLMVNTAGGWQLRRADTGATVPMTGTGTAGDPFVADGMEIVVTPGAAVGDRFMIKPTSEAVAGLGVLITNPSEVAAAAPIVSSAGANNTGSATITAGEVINATNAQLRSPVTITFTSATQYTVSGDPTVYTYTPGGNIDVNGWRVQINGTPAVGDTFSMQDNVGGAGDNRNALKLASILNQPTLNNGTTSLSAAVGEFVGDIGVKTNQAQVSASAQKVVYDESVDSLQSVAGVNLDEEAANLVRYQQAYMAAAQMIRVADTIFQSVLQATRG</sequence>
<feature type="domain" description="Flagellar basal body rod protein N-terminal" evidence="7">
    <location>
        <begin position="5"/>
        <end position="34"/>
    </location>
</feature>
<dbReference type="RefSeq" id="WP_184333252.1">
    <property type="nucleotide sequence ID" value="NZ_JACHHZ010000003.1"/>
</dbReference>
<dbReference type="Proteomes" id="UP000588068">
    <property type="component" value="Unassembled WGS sequence"/>
</dbReference>
<dbReference type="NCBIfam" id="TIGR02492">
    <property type="entry name" value="flgK_ends"/>
    <property type="match status" value="1"/>
</dbReference>
<dbReference type="Pfam" id="PF22638">
    <property type="entry name" value="FlgK_D1"/>
    <property type="match status" value="1"/>
</dbReference>
<evidence type="ECO:0000256" key="5">
    <source>
        <dbReference type="ARBA" id="ARBA00022525"/>
    </source>
</evidence>
<protein>
    <recommendedName>
        <fullName evidence="4">Flagellar hook-associated protein 1</fullName>
    </recommendedName>
</protein>
<keyword evidence="11" id="KW-0969">Cilium</keyword>
<dbReference type="GO" id="GO:0005576">
    <property type="term" value="C:extracellular region"/>
    <property type="evidence" value="ECO:0007669"/>
    <property type="project" value="UniProtKB-SubCell"/>
</dbReference>
<dbReference type="InterPro" id="IPR001444">
    <property type="entry name" value="Flag_bb_rod_N"/>
</dbReference>
<dbReference type="SUPFAM" id="SSF64518">
    <property type="entry name" value="Phase 1 flagellin"/>
    <property type="match status" value="2"/>
</dbReference>
<evidence type="ECO:0000256" key="1">
    <source>
        <dbReference type="ARBA" id="ARBA00004365"/>
    </source>
</evidence>
<keyword evidence="11" id="KW-0282">Flagellum</keyword>
<organism evidence="11 12">
    <name type="scientific">Povalibacter uvarum</name>
    <dbReference type="NCBI Taxonomy" id="732238"/>
    <lineage>
        <taxon>Bacteria</taxon>
        <taxon>Pseudomonadati</taxon>
        <taxon>Pseudomonadota</taxon>
        <taxon>Gammaproteobacteria</taxon>
        <taxon>Steroidobacterales</taxon>
        <taxon>Steroidobacteraceae</taxon>
        <taxon>Povalibacter</taxon>
    </lineage>
</organism>
<dbReference type="Pfam" id="PF21158">
    <property type="entry name" value="flgK_1st_1"/>
    <property type="match status" value="1"/>
</dbReference>
<feature type="domain" description="Flagellar basal-body/hook protein C-terminal" evidence="8">
    <location>
        <begin position="591"/>
        <end position="628"/>
    </location>
</feature>
<keyword evidence="12" id="KW-1185">Reference proteome</keyword>
<comment type="similarity">
    <text evidence="3">Belongs to the flagella basal body rod proteins family.</text>
</comment>
<dbReference type="InterPro" id="IPR010930">
    <property type="entry name" value="Flg_bb/hook_C_dom"/>
</dbReference>
<dbReference type="PANTHER" id="PTHR30033">
    <property type="entry name" value="FLAGELLAR HOOK-ASSOCIATED PROTEIN 1"/>
    <property type="match status" value="1"/>
</dbReference>
<name>A0A841HNK8_9GAMM</name>
<dbReference type="PRINTS" id="PR01005">
    <property type="entry name" value="FLGHOOKAP1"/>
</dbReference>
<evidence type="ECO:0000259" key="8">
    <source>
        <dbReference type="Pfam" id="PF06429"/>
    </source>
</evidence>
<proteinExistence type="inferred from homology"/>